<dbReference type="EMBL" id="VTZD01000239">
    <property type="protein sequence ID" value="KAA1139468.1"/>
    <property type="molecule type" value="Genomic_DNA"/>
</dbReference>
<evidence type="ECO:0000313" key="2">
    <source>
        <dbReference type="Proteomes" id="UP000323297"/>
    </source>
</evidence>
<protein>
    <submittedName>
        <fullName evidence="1">MFS transporter</fullName>
    </submittedName>
</protein>
<proteinExistence type="predicted"/>
<reference evidence="1 2" key="1">
    <citation type="submission" date="2019-08" db="EMBL/GenBank/DDBJ databases">
        <title>Draft genome sequence of Citrobacter portucalensis strain isolated from green turtle.</title>
        <authorList>
            <person name="Fernandes M.R."/>
            <person name="Sellera F.P."/>
            <person name="Goldeberg D.W."/>
            <person name="Costa D.C."/>
            <person name="Lincopan N."/>
        </authorList>
    </citation>
    <scope>NUCLEOTIDE SEQUENCE [LARGE SCALE GENOMIC DNA]</scope>
    <source>
        <strain evidence="1 2">TV06</strain>
    </source>
</reference>
<gene>
    <name evidence="1" type="ORF">D3H66_26755</name>
</gene>
<accession>A0A5B0SND6</accession>
<name>A0A5B0SND6_9ENTR</name>
<dbReference type="Proteomes" id="UP000323297">
    <property type="component" value="Unassembled WGS sequence"/>
</dbReference>
<evidence type="ECO:0000313" key="1">
    <source>
        <dbReference type="EMBL" id="KAA1139468.1"/>
    </source>
</evidence>
<feature type="non-terminal residue" evidence="1">
    <location>
        <position position="73"/>
    </location>
</feature>
<organism evidence="1 2">
    <name type="scientific">Citrobacter portucalensis</name>
    <dbReference type="NCBI Taxonomy" id="1639133"/>
    <lineage>
        <taxon>Bacteria</taxon>
        <taxon>Pseudomonadati</taxon>
        <taxon>Pseudomonadota</taxon>
        <taxon>Gammaproteobacteria</taxon>
        <taxon>Enterobacterales</taxon>
        <taxon>Enterobacteriaceae</taxon>
        <taxon>Citrobacter</taxon>
        <taxon>Citrobacter freundii complex</taxon>
    </lineage>
</organism>
<dbReference type="AlphaFoldDB" id="A0A5B0SND6"/>
<comment type="caution">
    <text evidence="1">The sequence shown here is derived from an EMBL/GenBank/DDBJ whole genome shotgun (WGS) entry which is preliminary data.</text>
</comment>
<sequence length="73" mass="7973">MSLTTTFDTAPTRHVDDQIVTPPEGFIKRGTAPFMRVTLALFSAGRATLALLYCVQPKLPVLSHEFVVSPASR</sequence>